<organism evidence="4 5">
    <name type="scientific">Gluconacetobacter johannae</name>
    <dbReference type="NCBI Taxonomy" id="112140"/>
    <lineage>
        <taxon>Bacteria</taxon>
        <taxon>Pseudomonadati</taxon>
        <taxon>Pseudomonadota</taxon>
        <taxon>Alphaproteobacteria</taxon>
        <taxon>Acetobacterales</taxon>
        <taxon>Acetobacteraceae</taxon>
        <taxon>Gluconacetobacter</taxon>
    </lineage>
</organism>
<dbReference type="Proteomes" id="UP000561066">
    <property type="component" value="Unassembled WGS sequence"/>
</dbReference>
<evidence type="ECO:0000259" key="3">
    <source>
        <dbReference type="PROSITE" id="PS50887"/>
    </source>
</evidence>
<dbReference type="PANTHER" id="PTHR44757:SF2">
    <property type="entry name" value="BIOFILM ARCHITECTURE MAINTENANCE PROTEIN MBAA"/>
    <property type="match status" value="1"/>
</dbReference>
<name>A0A7W4J549_9PROT</name>
<dbReference type="SUPFAM" id="SSF55785">
    <property type="entry name" value="PYP-like sensor domain (PAS domain)"/>
    <property type="match status" value="1"/>
</dbReference>
<reference evidence="4 5" key="1">
    <citation type="submission" date="2020-04" db="EMBL/GenBank/DDBJ databases">
        <title>Description of novel Gluconacetobacter.</title>
        <authorList>
            <person name="Sombolestani A."/>
        </authorList>
    </citation>
    <scope>NUCLEOTIDE SEQUENCE [LARGE SCALE GENOMIC DNA]</scope>
    <source>
        <strain evidence="4 5">LMG 21312</strain>
    </source>
</reference>
<proteinExistence type="predicted"/>
<dbReference type="InterPro" id="IPR000700">
    <property type="entry name" value="PAS-assoc_C"/>
</dbReference>
<dbReference type="PANTHER" id="PTHR44757">
    <property type="entry name" value="DIGUANYLATE CYCLASE DGCP"/>
    <property type="match status" value="1"/>
</dbReference>
<evidence type="ECO:0000259" key="1">
    <source>
        <dbReference type="PROSITE" id="PS50113"/>
    </source>
</evidence>
<dbReference type="RefSeq" id="WP_182941117.1">
    <property type="nucleotide sequence ID" value="NZ_JABEQH010000003.1"/>
</dbReference>
<dbReference type="InterPro" id="IPR052155">
    <property type="entry name" value="Biofilm_reg_signaling"/>
</dbReference>
<dbReference type="InterPro" id="IPR035965">
    <property type="entry name" value="PAS-like_dom_sf"/>
</dbReference>
<dbReference type="CDD" id="cd01949">
    <property type="entry name" value="GGDEF"/>
    <property type="match status" value="1"/>
</dbReference>
<dbReference type="SUPFAM" id="SSF141868">
    <property type="entry name" value="EAL domain-like"/>
    <property type="match status" value="1"/>
</dbReference>
<comment type="caution">
    <text evidence="4">The sequence shown here is derived from an EMBL/GenBank/DDBJ whole genome shotgun (WGS) entry which is preliminary data.</text>
</comment>
<dbReference type="CDD" id="cd00130">
    <property type="entry name" value="PAS"/>
    <property type="match status" value="1"/>
</dbReference>
<dbReference type="Gene3D" id="3.30.450.20">
    <property type="entry name" value="PAS domain"/>
    <property type="match status" value="1"/>
</dbReference>
<dbReference type="Pfam" id="PF00990">
    <property type="entry name" value="GGDEF"/>
    <property type="match status" value="1"/>
</dbReference>
<protein>
    <submittedName>
        <fullName evidence="4">EAL domain-containing protein</fullName>
    </submittedName>
</protein>
<dbReference type="PROSITE" id="PS50883">
    <property type="entry name" value="EAL"/>
    <property type="match status" value="1"/>
</dbReference>
<dbReference type="SMART" id="SM00086">
    <property type="entry name" value="PAC"/>
    <property type="match status" value="1"/>
</dbReference>
<dbReference type="PROSITE" id="PS50887">
    <property type="entry name" value="GGDEF"/>
    <property type="match status" value="1"/>
</dbReference>
<dbReference type="Pfam" id="PF00563">
    <property type="entry name" value="EAL"/>
    <property type="match status" value="1"/>
</dbReference>
<dbReference type="InterPro" id="IPR001633">
    <property type="entry name" value="EAL_dom"/>
</dbReference>
<evidence type="ECO:0000259" key="2">
    <source>
        <dbReference type="PROSITE" id="PS50883"/>
    </source>
</evidence>
<feature type="domain" description="GGDEF" evidence="3">
    <location>
        <begin position="172"/>
        <end position="304"/>
    </location>
</feature>
<dbReference type="NCBIfam" id="TIGR00254">
    <property type="entry name" value="GGDEF"/>
    <property type="match status" value="1"/>
</dbReference>
<keyword evidence="5" id="KW-1185">Reference proteome</keyword>
<evidence type="ECO:0000313" key="5">
    <source>
        <dbReference type="Proteomes" id="UP000561066"/>
    </source>
</evidence>
<dbReference type="AlphaFoldDB" id="A0A7W4J549"/>
<dbReference type="CDD" id="cd01948">
    <property type="entry name" value="EAL"/>
    <property type="match status" value="1"/>
</dbReference>
<dbReference type="Gene3D" id="3.20.20.450">
    <property type="entry name" value="EAL domain"/>
    <property type="match status" value="1"/>
</dbReference>
<sequence length="580" mass="62914">MSDTSNELSGPTSHDAALLADVVDDILIVAMTDVDGVITYVNDRFCAISKYGRHELLGATHAIVNSGYHDPEFFRDMYKTLQSGRTWRGNIRNRAKDGSCYWVATTIVPRTGADGRIDGYIAMRFDITELMLTRMRLGSLAVTDSLTGLVNRAGFHDRMTGALRRAARGDSAGACLVMFDLDGFKHVNDSHGHDAGDRVLRTIATRLTGLVDPSDTICRLGGDEFALILDKTVQSTVRDQVMEQILAVIEQPVDLGMGVVMLSGSLGVLPLAGYDSVEEAQKHADLALYAAKRAGGRQVRLFGPDLRRAIVTRSQTLSDAKHGVAADEFETYFQPILTCGTGQINEVEALLRWHHPRRGLLPASSFDDALADSQFMSAIVARMIRSLVSALHCFRAHAMSVRLLGINLSRFDLLGTELQKGLLAEIGAHGLATGDFVLEIPSWSVFGRRANRATDRIRELAAAGFRIAIDGFGDGPTDFRLLRTLPVSQIKLAQCFARGLADRPDARDVLKSLIDLGHACGMTVCVKGIETAREADIAVSLGADRLQGFLVSHPLSIDDAVALVNAWPPPDRAAPADRPS</sequence>
<gene>
    <name evidence="4" type="ORF">HLH21_03080</name>
</gene>
<feature type="domain" description="PAC" evidence="1">
    <location>
        <begin position="85"/>
        <end position="139"/>
    </location>
</feature>
<evidence type="ECO:0000313" key="4">
    <source>
        <dbReference type="EMBL" id="MBB2174910.1"/>
    </source>
</evidence>
<dbReference type="Gene3D" id="3.30.70.270">
    <property type="match status" value="1"/>
</dbReference>
<feature type="domain" description="EAL" evidence="2">
    <location>
        <begin position="313"/>
        <end position="568"/>
    </location>
</feature>
<dbReference type="InterPro" id="IPR001610">
    <property type="entry name" value="PAC"/>
</dbReference>
<dbReference type="InterPro" id="IPR043128">
    <property type="entry name" value="Rev_trsase/Diguanyl_cyclase"/>
</dbReference>
<dbReference type="Pfam" id="PF13426">
    <property type="entry name" value="PAS_9"/>
    <property type="match status" value="1"/>
</dbReference>
<dbReference type="EMBL" id="JABEQH010000003">
    <property type="protein sequence ID" value="MBB2174910.1"/>
    <property type="molecule type" value="Genomic_DNA"/>
</dbReference>
<dbReference type="InterPro" id="IPR029787">
    <property type="entry name" value="Nucleotide_cyclase"/>
</dbReference>
<dbReference type="PROSITE" id="PS50113">
    <property type="entry name" value="PAC"/>
    <property type="match status" value="1"/>
</dbReference>
<dbReference type="InterPro" id="IPR000014">
    <property type="entry name" value="PAS"/>
</dbReference>
<dbReference type="SMART" id="SM00267">
    <property type="entry name" value="GGDEF"/>
    <property type="match status" value="1"/>
</dbReference>
<accession>A0A7W4J549</accession>
<dbReference type="SUPFAM" id="SSF55073">
    <property type="entry name" value="Nucleotide cyclase"/>
    <property type="match status" value="1"/>
</dbReference>
<dbReference type="InterPro" id="IPR000160">
    <property type="entry name" value="GGDEF_dom"/>
</dbReference>
<dbReference type="InterPro" id="IPR035919">
    <property type="entry name" value="EAL_sf"/>
</dbReference>
<dbReference type="SMART" id="SM00052">
    <property type="entry name" value="EAL"/>
    <property type="match status" value="1"/>
</dbReference>
<dbReference type="NCBIfam" id="TIGR00229">
    <property type="entry name" value="sensory_box"/>
    <property type="match status" value="1"/>
</dbReference>